<sequence>MGVVPCGGLGVYSSGAVARTRDPAHAAYRDAAFIYMHIAHDYLVEPTRGELVWTRGTDTRLLRWLLGYVSGQGDGTVTWSHKAECFAWVTAVSAYALTIGNIRIRDTKAGGDAVGLDSRQKSAARAEPQPANDHTTENVPSLDLTRCPSPKRTAKLPTRQREAKRPVEAKTPALQELSHWVDDLVHDWRRSPRMMEWDKSGEFADKIEWLGTDKGLTLLEAICRESEDDGGLGDGAC</sequence>
<dbReference type="EMBL" id="MU858168">
    <property type="protein sequence ID" value="KAK4210716.1"/>
    <property type="molecule type" value="Genomic_DNA"/>
</dbReference>
<organism evidence="2 3">
    <name type="scientific">Rhypophila decipiens</name>
    <dbReference type="NCBI Taxonomy" id="261697"/>
    <lineage>
        <taxon>Eukaryota</taxon>
        <taxon>Fungi</taxon>
        <taxon>Dikarya</taxon>
        <taxon>Ascomycota</taxon>
        <taxon>Pezizomycotina</taxon>
        <taxon>Sordariomycetes</taxon>
        <taxon>Sordariomycetidae</taxon>
        <taxon>Sordariales</taxon>
        <taxon>Naviculisporaceae</taxon>
        <taxon>Rhypophila</taxon>
    </lineage>
</organism>
<evidence type="ECO:0000313" key="3">
    <source>
        <dbReference type="Proteomes" id="UP001301769"/>
    </source>
</evidence>
<proteinExistence type="predicted"/>
<dbReference type="AlphaFoldDB" id="A0AAN6Y1W9"/>
<gene>
    <name evidence="2" type="ORF">QBC37DRAFT_403196</name>
</gene>
<reference evidence="2" key="1">
    <citation type="journal article" date="2023" name="Mol. Phylogenet. Evol.">
        <title>Genome-scale phylogeny and comparative genomics of the fungal order Sordariales.</title>
        <authorList>
            <person name="Hensen N."/>
            <person name="Bonometti L."/>
            <person name="Westerberg I."/>
            <person name="Brannstrom I.O."/>
            <person name="Guillou S."/>
            <person name="Cros-Aarteil S."/>
            <person name="Calhoun S."/>
            <person name="Haridas S."/>
            <person name="Kuo A."/>
            <person name="Mondo S."/>
            <person name="Pangilinan J."/>
            <person name="Riley R."/>
            <person name="LaButti K."/>
            <person name="Andreopoulos B."/>
            <person name="Lipzen A."/>
            <person name="Chen C."/>
            <person name="Yan M."/>
            <person name="Daum C."/>
            <person name="Ng V."/>
            <person name="Clum A."/>
            <person name="Steindorff A."/>
            <person name="Ohm R.A."/>
            <person name="Martin F."/>
            <person name="Silar P."/>
            <person name="Natvig D.O."/>
            <person name="Lalanne C."/>
            <person name="Gautier V."/>
            <person name="Ament-Velasquez S.L."/>
            <person name="Kruys A."/>
            <person name="Hutchinson M.I."/>
            <person name="Powell A.J."/>
            <person name="Barry K."/>
            <person name="Miller A.N."/>
            <person name="Grigoriev I.V."/>
            <person name="Debuchy R."/>
            <person name="Gladieux P."/>
            <person name="Hiltunen Thoren M."/>
            <person name="Johannesson H."/>
        </authorList>
    </citation>
    <scope>NUCLEOTIDE SEQUENCE</scope>
    <source>
        <strain evidence="2">PSN293</strain>
    </source>
</reference>
<feature type="region of interest" description="Disordered" evidence="1">
    <location>
        <begin position="111"/>
        <end position="169"/>
    </location>
</feature>
<dbReference type="Proteomes" id="UP001301769">
    <property type="component" value="Unassembled WGS sequence"/>
</dbReference>
<reference evidence="2" key="2">
    <citation type="submission" date="2023-05" db="EMBL/GenBank/DDBJ databases">
        <authorList>
            <consortium name="Lawrence Berkeley National Laboratory"/>
            <person name="Steindorff A."/>
            <person name="Hensen N."/>
            <person name="Bonometti L."/>
            <person name="Westerberg I."/>
            <person name="Brannstrom I.O."/>
            <person name="Guillou S."/>
            <person name="Cros-Aarteil S."/>
            <person name="Calhoun S."/>
            <person name="Haridas S."/>
            <person name="Kuo A."/>
            <person name="Mondo S."/>
            <person name="Pangilinan J."/>
            <person name="Riley R."/>
            <person name="Labutti K."/>
            <person name="Andreopoulos B."/>
            <person name="Lipzen A."/>
            <person name="Chen C."/>
            <person name="Yanf M."/>
            <person name="Daum C."/>
            <person name="Ng V."/>
            <person name="Clum A."/>
            <person name="Ohm R."/>
            <person name="Martin F."/>
            <person name="Silar P."/>
            <person name="Natvig D."/>
            <person name="Lalanne C."/>
            <person name="Gautier V."/>
            <person name="Ament-Velasquez S.L."/>
            <person name="Kruys A."/>
            <person name="Hutchinson M.I."/>
            <person name="Powell A.J."/>
            <person name="Barry K."/>
            <person name="Miller A.N."/>
            <person name="Grigoriev I.V."/>
            <person name="Debuchy R."/>
            <person name="Gladieux P."/>
            <person name="Thoren M.H."/>
            <person name="Johannesson H."/>
        </authorList>
    </citation>
    <scope>NUCLEOTIDE SEQUENCE</scope>
    <source>
        <strain evidence="2">PSN293</strain>
    </source>
</reference>
<keyword evidence="3" id="KW-1185">Reference proteome</keyword>
<feature type="compositionally biased region" description="Basic and acidic residues" evidence="1">
    <location>
        <begin position="159"/>
        <end position="168"/>
    </location>
</feature>
<accession>A0AAN6Y1W9</accession>
<comment type="caution">
    <text evidence="2">The sequence shown here is derived from an EMBL/GenBank/DDBJ whole genome shotgun (WGS) entry which is preliminary data.</text>
</comment>
<name>A0AAN6Y1W9_9PEZI</name>
<evidence type="ECO:0000256" key="1">
    <source>
        <dbReference type="SAM" id="MobiDB-lite"/>
    </source>
</evidence>
<protein>
    <submittedName>
        <fullName evidence="2">Uncharacterized protein</fullName>
    </submittedName>
</protein>
<evidence type="ECO:0000313" key="2">
    <source>
        <dbReference type="EMBL" id="KAK4210716.1"/>
    </source>
</evidence>